<name>B1TA06_9BURK</name>
<proteinExistence type="predicted"/>
<accession>B1TA06</accession>
<evidence type="ECO:0000313" key="1">
    <source>
        <dbReference type="EMBL" id="EDT39585.1"/>
    </source>
</evidence>
<sequence length="334" mass="37251">MDAWIGHLFTNAATVAVPVADRVERETHALLMYRERVITKSHILRDIKPAVVSECEVSVERAEVHGCARRVGWSDGGNRIEKTDEVDLVVQCILASLVANPPIRRPFIHQLVHEHARGCRPPREADHVDPDLLDRLRISSLIDGLLVGETQSIGAADQREFVAIGYGCANVVGFVIRNQDPGFVRSNGLVNGIQYPCIAPHATTAETLCHRLTISRVRQLANLLKRSTDAGNVERENPLFVLILCCVVESSNVAMCTNERIPQRIGLYVVIVRAVKEQCDVERLGAGHQSIAHQRASFSQRRDTARHTPSLRHRVGPFEAHCVFPPSRYNRFHS</sequence>
<reference evidence="1 2" key="1">
    <citation type="submission" date="2008-03" db="EMBL/GenBank/DDBJ databases">
        <title>Sequencing of the draft genome and assembly of Burkholderia ambifaria MEX-5.</title>
        <authorList>
            <consortium name="US DOE Joint Genome Institute (JGI-PGF)"/>
            <person name="Copeland A."/>
            <person name="Lucas S."/>
            <person name="Lapidus A."/>
            <person name="Glavina del Rio T."/>
            <person name="Dalin E."/>
            <person name="Tice H."/>
            <person name="Bruce D."/>
            <person name="Goodwin L."/>
            <person name="Pitluck S."/>
            <person name="Larimer F."/>
            <person name="Land M.L."/>
            <person name="Hauser L."/>
            <person name="Tiedje J."/>
            <person name="Richardson P."/>
        </authorList>
    </citation>
    <scope>NUCLEOTIDE SEQUENCE [LARGE SCALE GENOMIC DNA]</scope>
    <source>
        <strain evidence="1 2">MEX-5</strain>
    </source>
</reference>
<evidence type="ECO:0000313" key="2">
    <source>
        <dbReference type="Proteomes" id="UP000004814"/>
    </source>
</evidence>
<protein>
    <submittedName>
        <fullName evidence="1">Uncharacterized protein</fullName>
    </submittedName>
</protein>
<comment type="caution">
    <text evidence="1">The sequence shown here is derived from an EMBL/GenBank/DDBJ whole genome shotgun (WGS) entry which is preliminary data.</text>
</comment>
<dbReference type="EMBL" id="ABLK01000179">
    <property type="protein sequence ID" value="EDT39585.1"/>
    <property type="molecule type" value="Genomic_DNA"/>
</dbReference>
<dbReference type="AlphaFoldDB" id="B1TA06"/>
<organism evidence="1 2">
    <name type="scientific">Burkholderia ambifaria MEX-5</name>
    <dbReference type="NCBI Taxonomy" id="396597"/>
    <lineage>
        <taxon>Bacteria</taxon>
        <taxon>Pseudomonadati</taxon>
        <taxon>Pseudomonadota</taxon>
        <taxon>Betaproteobacteria</taxon>
        <taxon>Burkholderiales</taxon>
        <taxon>Burkholderiaceae</taxon>
        <taxon>Burkholderia</taxon>
        <taxon>Burkholderia cepacia complex</taxon>
    </lineage>
</organism>
<dbReference type="Proteomes" id="UP000004814">
    <property type="component" value="Unassembled WGS sequence"/>
</dbReference>
<gene>
    <name evidence="1" type="ORF">BamMEX5DRAFT_4622</name>
</gene>